<reference evidence="5" key="1">
    <citation type="submission" date="2025-08" db="UniProtKB">
        <authorList>
            <consortium name="Ensembl"/>
        </authorList>
    </citation>
    <scope>IDENTIFICATION</scope>
</reference>
<dbReference type="GO" id="GO:0008104">
    <property type="term" value="P:intracellular protein localization"/>
    <property type="evidence" value="ECO:0007669"/>
    <property type="project" value="TreeGrafter"/>
</dbReference>
<evidence type="ECO:0000259" key="4">
    <source>
        <dbReference type="Pfam" id="PF05716"/>
    </source>
</evidence>
<feature type="compositionally biased region" description="Basic and acidic residues" evidence="3">
    <location>
        <begin position="214"/>
        <end position="223"/>
    </location>
</feature>
<dbReference type="Pfam" id="PF05716">
    <property type="entry name" value="AKAP_110"/>
    <property type="match status" value="1"/>
</dbReference>
<dbReference type="GO" id="GO:0035686">
    <property type="term" value="C:sperm fibrous sheath"/>
    <property type="evidence" value="ECO:0007669"/>
    <property type="project" value="TreeGrafter"/>
</dbReference>
<evidence type="ECO:0000313" key="6">
    <source>
        <dbReference type="Proteomes" id="UP000694421"/>
    </source>
</evidence>
<feature type="domain" description="A-kinase anchor 110kDa C-terminal" evidence="4">
    <location>
        <begin position="242"/>
        <end position="357"/>
    </location>
</feature>
<dbReference type="Proteomes" id="UP000694421">
    <property type="component" value="Unplaced"/>
</dbReference>
<evidence type="ECO:0000256" key="2">
    <source>
        <dbReference type="ARBA" id="ARBA00022553"/>
    </source>
</evidence>
<dbReference type="AlphaFoldDB" id="A0A8D0BQG4"/>
<comment type="similarity">
    <text evidence="1">Belongs to the AKAP110 family.</text>
</comment>
<evidence type="ECO:0000313" key="5">
    <source>
        <dbReference type="Ensembl" id="ENSSMRP00000014370.1"/>
    </source>
</evidence>
<reference evidence="5" key="2">
    <citation type="submission" date="2025-09" db="UniProtKB">
        <authorList>
            <consortium name="Ensembl"/>
        </authorList>
    </citation>
    <scope>IDENTIFICATION</scope>
</reference>
<protein>
    <recommendedName>
        <fullName evidence="4">A-kinase anchor 110kDa C-terminal domain-containing protein</fullName>
    </recommendedName>
</protein>
<dbReference type="GO" id="GO:0097228">
    <property type="term" value="C:sperm principal piece"/>
    <property type="evidence" value="ECO:0007669"/>
    <property type="project" value="TreeGrafter"/>
</dbReference>
<dbReference type="InterPro" id="IPR008382">
    <property type="entry name" value="SPHK1-interactor_AKAP_110"/>
</dbReference>
<dbReference type="GO" id="GO:0005737">
    <property type="term" value="C:cytoplasm"/>
    <property type="evidence" value="ECO:0007669"/>
    <property type="project" value="TreeGrafter"/>
</dbReference>
<sequence length="380" mass="42370">MAQEIDWLSSRAGMCKINLYNPHTQKDHDRKVICFLDVANANLKDRKLGPDGSTNITDPASELDLTNLEEKEVIVIKDNEQKHYLNTEGAVCLLKQGFHDDRNVVSWLSNDLQKYAVGFQHALTPLGTPHKEHVFDKVSQNNNNTAPNSSSNEKGTSDDLAYYANKLCSLVVEMTRKEIKEQWESSGKCIRHIISPHSSGGKATPTEGGGTKTPVERSAKEDDPFSSDTVHQNVFKQQERVRADKAKKADDVTSISKGMMVYANQVASDMMLSFLKTLKVQKGRHPQPACAVLKEVLVRHTKEIVSDLIDSSMKNLHNITGALMTDSDFVCGLKKNLYNVGAQKTAEVLDVMVKRLKHPDLSCKRNVFLFPPLLAVDIQK</sequence>
<accession>A0A8D0BQG4</accession>
<name>A0A8D0BQG4_SALMN</name>
<evidence type="ECO:0000256" key="1">
    <source>
        <dbReference type="ARBA" id="ARBA00005764"/>
    </source>
</evidence>
<keyword evidence="2" id="KW-0597">Phosphoprotein</keyword>
<dbReference type="GeneTree" id="ENSGT00940000153313"/>
<dbReference type="InterPro" id="IPR018292">
    <property type="entry name" value="AKAP_110_C"/>
</dbReference>
<evidence type="ECO:0000256" key="3">
    <source>
        <dbReference type="SAM" id="MobiDB-lite"/>
    </source>
</evidence>
<dbReference type="Ensembl" id="ENSSMRT00000016739.1">
    <property type="protein sequence ID" value="ENSSMRP00000014370.1"/>
    <property type="gene ID" value="ENSSMRG00000011189.1"/>
</dbReference>
<feature type="region of interest" description="Disordered" evidence="3">
    <location>
        <begin position="192"/>
        <end position="245"/>
    </location>
</feature>
<dbReference type="GO" id="GO:0051018">
    <property type="term" value="F:protein kinase A binding"/>
    <property type="evidence" value="ECO:0007669"/>
    <property type="project" value="TreeGrafter"/>
</dbReference>
<dbReference type="PANTHER" id="PTHR10226">
    <property type="entry name" value="A KINASE ANCHOR PROTEIN"/>
    <property type="match status" value="1"/>
</dbReference>
<feature type="compositionally biased region" description="Polar residues" evidence="3">
    <location>
        <begin position="226"/>
        <end position="236"/>
    </location>
</feature>
<proteinExistence type="inferred from homology"/>
<dbReference type="OMA" id="LAYYANK"/>
<organism evidence="5 6">
    <name type="scientific">Salvator merianae</name>
    <name type="common">Argentine black and white tegu</name>
    <name type="synonym">Tupinambis merianae</name>
    <dbReference type="NCBI Taxonomy" id="96440"/>
    <lineage>
        <taxon>Eukaryota</taxon>
        <taxon>Metazoa</taxon>
        <taxon>Chordata</taxon>
        <taxon>Craniata</taxon>
        <taxon>Vertebrata</taxon>
        <taxon>Euteleostomi</taxon>
        <taxon>Lepidosauria</taxon>
        <taxon>Squamata</taxon>
        <taxon>Bifurcata</taxon>
        <taxon>Unidentata</taxon>
        <taxon>Episquamata</taxon>
        <taxon>Laterata</taxon>
        <taxon>Teiioidea</taxon>
        <taxon>Teiidae</taxon>
        <taxon>Salvator</taxon>
    </lineage>
</organism>
<keyword evidence="6" id="KW-1185">Reference proteome</keyword>
<dbReference type="PANTHER" id="PTHR10226:SF8">
    <property type="entry name" value="A-KINASE ANCHOR PROTEIN 4"/>
    <property type="match status" value="1"/>
</dbReference>